<organism evidence="7 8">
    <name type="scientific">Streptomyces similanensis</name>
    <dbReference type="NCBI Taxonomy" id="1274988"/>
    <lineage>
        <taxon>Bacteria</taxon>
        <taxon>Bacillati</taxon>
        <taxon>Actinomycetota</taxon>
        <taxon>Actinomycetes</taxon>
        <taxon>Kitasatosporales</taxon>
        <taxon>Streptomycetaceae</taxon>
        <taxon>Streptomyces</taxon>
    </lineage>
</organism>
<reference evidence="8" key="1">
    <citation type="journal article" date="2019" name="Int. J. Syst. Evol. Microbiol.">
        <title>The Global Catalogue of Microorganisms (GCM) 10K type strain sequencing project: providing services to taxonomists for standard genome sequencing and annotation.</title>
        <authorList>
            <consortium name="The Broad Institute Genomics Platform"/>
            <consortium name="The Broad Institute Genome Sequencing Center for Infectious Disease"/>
            <person name="Wu L."/>
            <person name="Ma J."/>
        </authorList>
    </citation>
    <scope>NUCLEOTIDE SEQUENCE [LARGE SCALE GENOMIC DNA]</scope>
    <source>
        <strain evidence="8">JCM 18410</strain>
    </source>
</reference>
<evidence type="ECO:0000256" key="2">
    <source>
        <dbReference type="ARBA" id="ARBA00022692"/>
    </source>
</evidence>
<keyword evidence="3 5" id="KW-1133">Transmembrane helix</keyword>
<name>A0ABP9K9U1_9ACTN</name>
<proteinExistence type="predicted"/>
<comment type="caution">
    <text evidence="7">The sequence shown here is derived from an EMBL/GenBank/DDBJ whole genome shotgun (WGS) entry which is preliminary data.</text>
</comment>
<dbReference type="InterPro" id="IPR050382">
    <property type="entry name" value="MFS_Na/Anion_cotransporter"/>
</dbReference>
<protein>
    <submittedName>
        <fullName evidence="7">MFS transporter</fullName>
    </submittedName>
</protein>
<feature type="transmembrane region" description="Helical" evidence="5">
    <location>
        <begin position="368"/>
        <end position="386"/>
    </location>
</feature>
<feature type="transmembrane region" description="Helical" evidence="5">
    <location>
        <begin position="302"/>
        <end position="321"/>
    </location>
</feature>
<feature type="transmembrane region" description="Helical" evidence="5">
    <location>
        <begin position="99"/>
        <end position="117"/>
    </location>
</feature>
<keyword evidence="8" id="KW-1185">Reference proteome</keyword>
<dbReference type="InterPro" id="IPR036259">
    <property type="entry name" value="MFS_trans_sf"/>
</dbReference>
<feature type="transmembrane region" description="Helical" evidence="5">
    <location>
        <begin position="210"/>
        <end position="228"/>
    </location>
</feature>
<feature type="transmembrane region" description="Helical" evidence="5">
    <location>
        <begin position="74"/>
        <end position="93"/>
    </location>
</feature>
<dbReference type="Proteomes" id="UP001500124">
    <property type="component" value="Unassembled WGS sequence"/>
</dbReference>
<evidence type="ECO:0000313" key="7">
    <source>
        <dbReference type="EMBL" id="GAA5053005.1"/>
    </source>
</evidence>
<feature type="transmembrane region" description="Helical" evidence="5">
    <location>
        <begin position="248"/>
        <end position="266"/>
    </location>
</feature>
<feature type="domain" description="Major facilitator superfamily (MFS) profile" evidence="6">
    <location>
        <begin position="8"/>
        <end position="391"/>
    </location>
</feature>
<feature type="transmembrane region" description="Helical" evidence="5">
    <location>
        <begin position="333"/>
        <end position="356"/>
    </location>
</feature>
<evidence type="ECO:0000259" key="6">
    <source>
        <dbReference type="PROSITE" id="PS50850"/>
    </source>
</evidence>
<dbReference type="Pfam" id="PF07690">
    <property type="entry name" value="MFS_1"/>
    <property type="match status" value="1"/>
</dbReference>
<evidence type="ECO:0000313" key="8">
    <source>
        <dbReference type="Proteomes" id="UP001500124"/>
    </source>
</evidence>
<evidence type="ECO:0000256" key="5">
    <source>
        <dbReference type="SAM" id="Phobius"/>
    </source>
</evidence>
<dbReference type="SUPFAM" id="SSF103473">
    <property type="entry name" value="MFS general substrate transporter"/>
    <property type="match status" value="1"/>
</dbReference>
<comment type="subcellular location">
    <subcellularLocation>
        <location evidence="1">Cell membrane</location>
        <topology evidence="1">Multi-pass membrane protein</topology>
    </subcellularLocation>
</comment>
<feature type="transmembrane region" description="Helical" evidence="5">
    <location>
        <begin position="47"/>
        <end position="67"/>
    </location>
</feature>
<dbReference type="EMBL" id="BAABKC010000037">
    <property type="protein sequence ID" value="GAA5053005.1"/>
    <property type="molecule type" value="Genomic_DNA"/>
</dbReference>
<dbReference type="PANTHER" id="PTHR11662:SF399">
    <property type="entry name" value="FI19708P1-RELATED"/>
    <property type="match status" value="1"/>
</dbReference>
<evidence type="ECO:0000256" key="1">
    <source>
        <dbReference type="ARBA" id="ARBA00004651"/>
    </source>
</evidence>
<evidence type="ECO:0000256" key="4">
    <source>
        <dbReference type="ARBA" id="ARBA00023136"/>
    </source>
</evidence>
<evidence type="ECO:0000256" key="3">
    <source>
        <dbReference type="ARBA" id="ARBA00022989"/>
    </source>
</evidence>
<gene>
    <name evidence="7" type="ORF">GCM10023336_22820</name>
</gene>
<accession>A0ABP9K9U1</accession>
<sequence length="420" mass="44241">MLRTTRTTAVLLFVAWAVDYIDRQVINLALPSIGETFGLTHGERGLLLSAFFVTYALTQIPGGLVAARFGGVRMICVALVLWSVFTGLTAAAWSFAALLVLRCLFGVAQGLFPAAAIDTLSRRSVPEQRLTANGWIQSSNAVGGLLAAVLGGLLLAHGGWRVMFTATSVLGLLVVAAVRRWMPAPLPAERTGPPLQRTGRATATLLKSPAIWGFAVMFFAYDTVVWGLNSWSASYLMEERGLRVGDAGLVSLGPTLLAAVTAVVGGRLSDRFEGRPRLIVVPAMCAAAALLVWLPLTTSLTGFVVVATLISAVLGLCYMPCFSVPLRSLPPDLTGAASGIVLFGGQLAGIVVPTLFGHVVDAHSYRAAFWSLVLGPALAVIAVLCVPQTSSRFLARLRAAVSDTLTKEDDNDASTAPHST</sequence>
<dbReference type="PROSITE" id="PS50850">
    <property type="entry name" value="MFS"/>
    <property type="match status" value="1"/>
</dbReference>
<feature type="transmembrane region" description="Helical" evidence="5">
    <location>
        <begin position="138"/>
        <end position="156"/>
    </location>
</feature>
<dbReference type="InterPro" id="IPR011701">
    <property type="entry name" value="MFS"/>
</dbReference>
<feature type="transmembrane region" description="Helical" evidence="5">
    <location>
        <begin position="278"/>
        <end position="296"/>
    </location>
</feature>
<keyword evidence="2 5" id="KW-0812">Transmembrane</keyword>
<dbReference type="RefSeq" id="WP_345668173.1">
    <property type="nucleotide sequence ID" value="NZ_BAABKC010000037.1"/>
</dbReference>
<dbReference type="Gene3D" id="1.20.1250.20">
    <property type="entry name" value="MFS general substrate transporter like domains"/>
    <property type="match status" value="2"/>
</dbReference>
<dbReference type="InterPro" id="IPR020846">
    <property type="entry name" value="MFS_dom"/>
</dbReference>
<dbReference type="PANTHER" id="PTHR11662">
    <property type="entry name" value="SOLUTE CARRIER FAMILY 17"/>
    <property type="match status" value="1"/>
</dbReference>
<keyword evidence="4 5" id="KW-0472">Membrane</keyword>